<dbReference type="InterPro" id="IPR013185">
    <property type="entry name" value="Transl_elong_KOW-like"/>
</dbReference>
<dbReference type="HAMAP" id="MF_00141">
    <property type="entry name" value="EF_P"/>
    <property type="match status" value="1"/>
</dbReference>
<comment type="subcellular location">
    <subcellularLocation>
        <location evidence="1 7">Cytoplasm</location>
    </subcellularLocation>
</comment>
<dbReference type="SMART" id="SM00841">
    <property type="entry name" value="Elong-fact-P_C"/>
    <property type="match status" value="1"/>
</dbReference>
<comment type="caution">
    <text evidence="10">The sequence shown here is derived from an EMBL/GenBank/DDBJ whole genome shotgun (WGS) entry which is preliminary data.</text>
</comment>
<evidence type="ECO:0000256" key="3">
    <source>
        <dbReference type="ARBA" id="ARBA00009479"/>
    </source>
</evidence>
<evidence type="ECO:0000259" key="9">
    <source>
        <dbReference type="SMART" id="SM01185"/>
    </source>
</evidence>
<evidence type="ECO:0000256" key="5">
    <source>
        <dbReference type="ARBA" id="ARBA00022768"/>
    </source>
</evidence>
<dbReference type="Pfam" id="PF09285">
    <property type="entry name" value="Elong-fact-P_C"/>
    <property type="match status" value="1"/>
</dbReference>
<evidence type="ECO:0000259" key="8">
    <source>
        <dbReference type="SMART" id="SM00841"/>
    </source>
</evidence>
<sequence>MGSNYFNHRTSFAARTLPGLLDEGLFCLYYKKVMLSYIDLKPGTKFVLNGEPYVVLEYSFAKKQRQKPTVQTKIKNLITASVTERSFTQNDKIEEADIDTRDIRFLYSRNAEYWFCEADNQQERFNLEEDIVGKKGRFLKENSIVKAQVFDGKIIGIEVPIKVDLKVTEAPPAVRGNTAQGVTKTVVLETGTGINAPIFINEGDVLRVNTEKGEYVERVYKS</sequence>
<dbReference type="SUPFAM" id="SSF50249">
    <property type="entry name" value="Nucleic acid-binding proteins"/>
    <property type="match status" value="2"/>
</dbReference>
<dbReference type="PANTHER" id="PTHR30053">
    <property type="entry name" value="ELONGATION FACTOR P"/>
    <property type="match status" value="1"/>
</dbReference>
<dbReference type="Proteomes" id="UP000230353">
    <property type="component" value="Unassembled WGS sequence"/>
</dbReference>
<evidence type="ECO:0000313" key="11">
    <source>
        <dbReference type="Proteomes" id="UP000230353"/>
    </source>
</evidence>
<evidence type="ECO:0000256" key="4">
    <source>
        <dbReference type="ARBA" id="ARBA00022490"/>
    </source>
</evidence>
<dbReference type="InterPro" id="IPR020599">
    <property type="entry name" value="Transl_elong_fac_P/YeiP"/>
</dbReference>
<name>A0A2H0WLZ5_9BACT</name>
<reference evidence="11" key="1">
    <citation type="submission" date="2017-09" db="EMBL/GenBank/DDBJ databases">
        <title>Depth-based differentiation of microbial function through sediment-hosted aquifers and enrichment of novel symbionts in the deep terrestrial subsurface.</title>
        <authorList>
            <person name="Probst A.J."/>
            <person name="Ladd B."/>
            <person name="Jarett J.K."/>
            <person name="Geller-Mcgrath D.E."/>
            <person name="Sieber C.M.K."/>
            <person name="Emerson J.B."/>
            <person name="Anantharaman K."/>
            <person name="Thomas B.C."/>
            <person name="Malmstrom R."/>
            <person name="Stieglmeier M."/>
            <person name="Klingl A."/>
            <person name="Woyke T."/>
            <person name="Ryan C.M."/>
            <person name="Banfield J.F."/>
        </authorList>
    </citation>
    <scope>NUCLEOTIDE SEQUENCE [LARGE SCALE GENOMIC DNA]</scope>
</reference>
<dbReference type="InterPro" id="IPR011768">
    <property type="entry name" value="Transl_elongation_fac_P"/>
</dbReference>
<dbReference type="SUPFAM" id="SSF50104">
    <property type="entry name" value="Translation proteins SH3-like domain"/>
    <property type="match status" value="1"/>
</dbReference>
<dbReference type="Gene3D" id="2.40.50.140">
    <property type="entry name" value="Nucleic acid-binding proteins"/>
    <property type="match status" value="2"/>
</dbReference>
<feature type="domain" description="Translation elongation factor P/YeiP central" evidence="9">
    <location>
        <begin position="100"/>
        <end position="155"/>
    </location>
</feature>
<comment type="similarity">
    <text evidence="3 7">Belongs to the elongation factor P family.</text>
</comment>
<dbReference type="GO" id="GO:0005829">
    <property type="term" value="C:cytosol"/>
    <property type="evidence" value="ECO:0007669"/>
    <property type="project" value="UniProtKB-ARBA"/>
</dbReference>
<gene>
    <name evidence="7" type="primary">efp</name>
    <name evidence="10" type="ORF">COT67_00440</name>
</gene>
<comment type="pathway">
    <text evidence="2 7">Protein biosynthesis; polypeptide chain elongation.</text>
</comment>
<dbReference type="InterPro" id="IPR012340">
    <property type="entry name" value="NA-bd_OB-fold"/>
</dbReference>
<dbReference type="InterPro" id="IPR001059">
    <property type="entry name" value="Transl_elong_P/YeiP_cen"/>
</dbReference>
<evidence type="ECO:0000313" key="10">
    <source>
        <dbReference type="EMBL" id="PIS13674.1"/>
    </source>
</evidence>
<dbReference type="InterPro" id="IPR014722">
    <property type="entry name" value="Rib_uL2_dom2"/>
</dbReference>
<keyword evidence="4 7" id="KW-0963">Cytoplasm</keyword>
<evidence type="ECO:0000256" key="6">
    <source>
        <dbReference type="ARBA" id="ARBA00022917"/>
    </source>
</evidence>
<keyword evidence="6 7" id="KW-0648">Protein biosynthesis</keyword>
<accession>A0A2H0WLZ5</accession>
<evidence type="ECO:0000256" key="7">
    <source>
        <dbReference type="HAMAP-Rule" id="MF_00141"/>
    </source>
</evidence>
<proteinExistence type="inferred from homology"/>
<dbReference type="Gene3D" id="2.30.30.30">
    <property type="match status" value="1"/>
</dbReference>
<feature type="domain" description="Elongation factor P C-terminal" evidence="8">
    <location>
        <begin position="163"/>
        <end position="218"/>
    </location>
</feature>
<dbReference type="EMBL" id="PEZL01000006">
    <property type="protein sequence ID" value="PIS13674.1"/>
    <property type="molecule type" value="Genomic_DNA"/>
</dbReference>
<dbReference type="GO" id="GO:0043043">
    <property type="term" value="P:peptide biosynthetic process"/>
    <property type="evidence" value="ECO:0007669"/>
    <property type="project" value="InterPro"/>
</dbReference>
<dbReference type="FunFam" id="2.30.30.30:FF:000003">
    <property type="entry name" value="Elongation factor P"/>
    <property type="match status" value="1"/>
</dbReference>
<dbReference type="AlphaFoldDB" id="A0A2H0WLZ5"/>
<dbReference type="InterPro" id="IPR015365">
    <property type="entry name" value="Elong-fact-P_C"/>
</dbReference>
<dbReference type="FunFam" id="2.40.50.140:FF:000004">
    <property type="entry name" value="Elongation factor P"/>
    <property type="match status" value="1"/>
</dbReference>
<dbReference type="CDD" id="cd05794">
    <property type="entry name" value="S1_EF-P_repeat_2"/>
    <property type="match status" value="1"/>
</dbReference>
<organism evidence="10 11">
    <name type="scientific">Candidatus Tagabacteria bacterium CG09_land_8_20_14_0_10_41_14</name>
    <dbReference type="NCBI Taxonomy" id="1975021"/>
    <lineage>
        <taxon>Bacteria</taxon>
        <taxon>Candidatus Tagaibacteriota</taxon>
    </lineage>
</organism>
<keyword evidence="5 7" id="KW-0251">Elongation factor</keyword>
<dbReference type="PIRSF" id="PIRSF005901">
    <property type="entry name" value="EF-P"/>
    <property type="match status" value="1"/>
</dbReference>
<evidence type="ECO:0000256" key="2">
    <source>
        <dbReference type="ARBA" id="ARBA00004815"/>
    </source>
</evidence>
<dbReference type="PANTHER" id="PTHR30053:SF12">
    <property type="entry name" value="ELONGATION FACTOR P (EF-P) FAMILY PROTEIN"/>
    <property type="match status" value="1"/>
</dbReference>
<evidence type="ECO:0000256" key="1">
    <source>
        <dbReference type="ARBA" id="ARBA00004496"/>
    </source>
</evidence>
<protein>
    <recommendedName>
        <fullName evidence="7">Elongation factor P</fullName>
        <shortName evidence="7">EF-P</shortName>
    </recommendedName>
</protein>
<dbReference type="InterPro" id="IPR008991">
    <property type="entry name" value="Translation_prot_SH3-like_sf"/>
</dbReference>
<dbReference type="GO" id="GO:0003746">
    <property type="term" value="F:translation elongation factor activity"/>
    <property type="evidence" value="ECO:0007669"/>
    <property type="project" value="UniProtKB-UniRule"/>
</dbReference>
<dbReference type="NCBIfam" id="NF001810">
    <property type="entry name" value="PRK00529.1"/>
    <property type="match status" value="1"/>
</dbReference>
<dbReference type="UniPathway" id="UPA00345"/>
<comment type="function">
    <text evidence="7">Involved in peptide bond synthesis. Stimulates efficient translation and peptide-bond synthesis on native or reconstituted 70S ribosomes in vitro. Probably functions indirectly by altering the affinity of the ribosome for aminoacyl-tRNA, thus increasing their reactivity as acceptors for peptidyl transferase.</text>
</comment>
<dbReference type="Pfam" id="PF08207">
    <property type="entry name" value="EFP_N"/>
    <property type="match status" value="1"/>
</dbReference>
<dbReference type="SMART" id="SM01185">
    <property type="entry name" value="EFP"/>
    <property type="match status" value="1"/>
</dbReference>